<evidence type="ECO:0000313" key="7">
    <source>
        <dbReference type="EMBL" id="MBA8823709.1"/>
    </source>
</evidence>
<proteinExistence type="inferred from homology"/>
<dbReference type="Proteomes" id="UP000569329">
    <property type="component" value="Unassembled WGS sequence"/>
</dbReference>
<dbReference type="InterPro" id="IPR001362">
    <property type="entry name" value="Glyco_hydro_32"/>
</dbReference>
<evidence type="ECO:0000256" key="3">
    <source>
        <dbReference type="ARBA" id="ARBA00023295"/>
    </source>
</evidence>
<keyword evidence="8" id="KW-1185">Reference proteome</keyword>
<dbReference type="CDD" id="cd18622">
    <property type="entry name" value="GH32_Inu-like"/>
    <property type="match status" value="1"/>
</dbReference>
<evidence type="ECO:0000259" key="5">
    <source>
        <dbReference type="Pfam" id="PF00251"/>
    </source>
</evidence>
<dbReference type="Gene3D" id="2.115.10.20">
    <property type="entry name" value="Glycosyl hydrolase domain, family 43"/>
    <property type="match status" value="1"/>
</dbReference>
<organism evidence="7 8">
    <name type="scientific">Halosaccharopolyspora lacisalsi</name>
    <dbReference type="NCBI Taxonomy" id="1000566"/>
    <lineage>
        <taxon>Bacteria</taxon>
        <taxon>Bacillati</taxon>
        <taxon>Actinomycetota</taxon>
        <taxon>Actinomycetes</taxon>
        <taxon>Pseudonocardiales</taxon>
        <taxon>Pseudonocardiaceae</taxon>
        <taxon>Halosaccharopolyspora</taxon>
    </lineage>
</organism>
<dbReference type="EMBL" id="JACGWZ010000001">
    <property type="protein sequence ID" value="MBA8823709.1"/>
    <property type="molecule type" value="Genomic_DNA"/>
</dbReference>
<sequence length="516" mass="56823">MELSEQGGQFGRRGFLVGAGTLLGLGLTTVPTWAGARAPHASAANTPQWRPDVHFTPHRNWMNDPNGLVYFRGEYHLFFQHNPEGIEHANLSWGHAVSTDLTNWQELPVALEPDELGEIFSGSAVVDHDDTSGFFGGHAGLVAFYTSAGETQQQSIAHSSDNGRTWTKYAGNPVIANPGLEDFRDPKVIRHEPTGRWVMMVAAGDRIVFYGSRDLVHWDQLSEFGVGHGAHGGVWECPDLFELPVDGDPKRRRWVLIVSTGSGGPAGGSAAQYFLGDFDGTTFTNDNPAEEVRWVDKGADFYAPQSWSNSPHGSRVWLGWMSNWNYAKQVPTHPWRGAMTMPREVGLTESGTGVRLSQRPVDELRRRRGRVRRWSGVVGRDEVPEFSGSVLDVVAEFRLDTADSFGFDAFAGRDQHTRIGYDVRAGELFVDRTESGRVRVAEGFPARHAVALEPEGTTVRLRILLDRCSVEVFGGAGSAVLTDLVFPEEEGDRLRPFATGGSAHLTSLEVFDLDRP</sequence>
<comment type="similarity">
    <text evidence="1 4">Belongs to the glycosyl hydrolase 32 family.</text>
</comment>
<dbReference type="Gene3D" id="2.60.120.560">
    <property type="entry name" value="Exo-inulinase, domain 1"/>
    <property type="match status" value="1"/>
</dbReference>
<evidence type="ECO:0000256" key="2">
    <source>
        <dbReference type="ARBA" id="ARBA00022801"/>
    </source>
</evidence>
<dbReference type="GO" id="GO:0005737">
    <property type="term" value="C:cytoplasm"/>
    <property type="evidence" value="ECO:0007669"/>
    <property type="project" value="TreeGrafter"/>
</dbReference>
<accession>A0A839DSI9</accession>
<dbReference type="Pfam" id="PF08244">
    <property type="entry name" value="Glyco_hydro_32C"/>
    <property type="match status" value="1"/>
</dbReference>
<keyword evidence="2 4" id="KW-0378">Hydrolase</keyword>
<dbReference type="InterPro" id="IPR013189">
    <property type="entry name" value="Glyco_hydro_32_C"/>
</dbReference>
<dbReference type="InterPro" id="IPR013320">
    <property type="entry name" value="ConA-like_dom_sf"/>
</dbReference>
<dbReference type="PANTHER" id="PTHR42800">
    <property type="entry name" value="EXOINULINASE INUD (AFU_ORTHOLOGUE AFUA_5G00480)"/>
    <property type="match status" value="1"/>
</dbReference>
<dbReference type="EC" id="3.2.1.80" evidence="7"/>
<dbReference type="GO" id="GO:0004575">
    <property type="term" value="F:sucrose alpha-glucosidase activity"/>
    <property type="evidence" value="ECO:0007669"/>
    <property type="project" value="TreeGrafter"/>
</dbReference>
<evidence type="ECO:0000313" key="8">
    <source>
        <dbReference type="Proteomes" id="UP000569329"/>
    </source>
</evidence>
<dbReference type="Pfam" id="PF00251">
    <property type="entry name" value="Glyco_hydro_32N"/>
    <property type="match status" value="1"/>
</dbReference>
<dbReference type="InterPro" id="IPR018053">
    <property type="entry name" value="Glyco_hydro_32_AS"/>
</dbReference>
<protein>
    <submittedName>
        <fullName evidence="7">Fructan beta-fructosidase</fullName>
        <ecNumber evidence="7">3.2.1.80</ecNumber>
    </submittedName>
</protein>
<dbReference type="GO" id="GO:0005987">
    <property type="term" value="P:sucrose catabolic process"/>
    <property type="evidence" value="ECO:0007669"/>
    <property type="project" value="TreeGrafter"/>
</dbReference>
<dbReference type="AlphaFoldDB" id="A0A839DSI9"/>
<keyword evidence="3 4" id="KW-0326">Glycosidase</keyword>
<dbReference type="PROSITE" id="PS00609">
    <property type="entry name" value="GLYCOSYL_HYDROL_F32"/>
    <property type="match status" value="1"/>
</dbReference>
<dbReference type="InterPro" id="IPR006311">
    <property type="entry name" value="TAT_signal"/>
</dbReference>
<gene>
    <name evidence="7" type="ORF">FHX42_001038</name>
</gene>
<name>A0A839DSI9_9PSEU</name>
<dbReference type="GO" id="GO:0051669">
    <property type="term" value="F:fructan beta-fructosidase activity"/>
    <property type="evidence" value="ECO:0007669"/>
    <property type="project" value="UniProtKB-EC"/>
</dbReference>
<evidence type="ECO:0000256" key="1">
    <source>
        <dbReference type="ARBA" id="ARBA00009902"/>
    </source>
</evidence>
<reference evidence="7 8" key="1">
    <citation type="submission" date="2020-07" db="EMBL/GenBank/DDBJ databases">
        <title>Sequencing the genomes of 1000 actinobacteria strains.</title>
        <authorList>
            <person name="Klenk H.-P."/>
        </authorList>
    </citation>
    <scope>NUCLEOTIDE SEQUENCE [LARGE SCALE GENOMIC DNA]</scope>
    <source>
        <strain evidence="7 8">DSM 45975</strain>
    </source>
</reference>
<dbReference type="SMART" id="SM00640">
    <property type="entry name" value="Glyco_32"/>
    <property type="match status" value="1"/>
</dbReference>
<dbReference type="PANTHER" id="PTHR42800:SF1">
    <property type="entry name" value="EXOINULINASE INUD (AFU_ORTHOLOGUE AFUA_5G00480)"/>
    <property type="match status" value="1"/>
</dbReference>
<evidence type="ECO:0000259" key="6">
    <source>
        <dbReference type="Pfam" id="PF08244"/>
    </source>
</evidence>
<dbReference type="InterPro" id="IPR023296">
    <property type="entry name" value="Glyco_hydro_beta-prop_sf"/>
</dbReference>
<dbReference type="RefSeq" id="WP_182542973.1">
    <property type="nucleotide sequence ID" value="NZ_JACGWZ010000001.1"/>
</dbReference>
<feature type="domain" description="Glycosyl hydrolase family 32 N-terminal" evidence="5">
    <location>
        <begin position="54"/>
        <end position="360"/>
    </location>
</feature>
<feature type="domain" description="Glycosyl hydrolase family 32 C-terminal" evidence="6">
    <location>
        <begin position="379"/>
        <end position="511"/>
    </location>
</feature>
<dbReference type="SUPFAM" id="SSF75005">
    <property type="entry name" value="Arabinanase/levansucrase/invertase"/>
    <property type="match status" value="1"/>
</dbReference>
<dbReference type="SUPFAM" id="SSF49899">
    <property type="entry name" value="Concanavalin A-like lectins/glucanases"/>
    <property type="match status" value="1"/>
</dbReference>
<dbReference type="PROSITE" id="PS51318">
    <property type="entry name" value="TAT"/>
    <property type="match status" value="1"/>
</dbReference>
<dbReference type="InterPro" id="IPR013148">
    <property type="entry name" value="Glyco_hydro_32_N"/>
</dbReference>
<evidence type="ECO:0000256" key="4">
    <source>
        <dbReference type="RuleBase" id="RU362110"/>
    </source>
</evidence>
<comment type="caution">
    <text evidence="7">The sequence shown here is derived from an EMBL/GenBank/DDBJ whole genome shotgun (WGS) entry which is preliminary data.</text>
</comment>